<dbReference type="EMBL" id="JANTQA010000029">
    <property type="protein sequence ID" value="KAJ3441518.1"/>
    <property type="molecule type" value="Genomic_DNA"/>
</dbReference>
<dbReference type="InterPro" id="IPR047201">
    <property type="entry name" value="ERI-1_3'hExo-like"/>
</dbReference>
<comment type="caution">
    <text evidence="5">The sequence shown here is derived from an EMBL/GenBank/DDBJ whole genome shotgun (WGS) entry which is preliminary data.</text>
</comment>
<reference evidence="5" key="1">
    <citation type="submission" date="2022-08" db="EMBL/GenBank/DDBJ databases">
        <title>Novel sulphate-reducing endosymbionts in the free-living metamonad Anaeramoeba.</title>
        <authorList>
            <person name="Jerlstrom-Hultqvist J."/>
            <person name="Cepicka I."/>
            <person name="Gallot-Lavallee L."/>
            <person name="Salas-Leiva D."/>
            <person name="Curtis B.A."/>
            <person name="Zahonova K."/>
            <person name="Pipaliya S."/>
            <person name="Dacks J."/>
            <person name="Roger A.J."/>
        </authorList>
    </citation>
    <scope>NUCLEOTIDE SEQUENCE</scope>
    <source>
        <strain evidence="5">Busselton2</strain>
    </source>
</reference>
<dbReference type="SUPFAM" id="SSF53098">
    <property type="entry name" value="Ribonuclease H-like"/>
    <property type="match status" value="1"/>
</dbReference>
<dbReference type="PANTHER" id="PTHR23044">
    <property type="entry name" value="3'-5' EXONUCLEASE ERI1-RELATED"/>
    <property type="match status" value="1"/>
</dbReference>
<dbReference type="SMART" id="SM00479">
    <property type="entry name" value="EXOIII"/>
    <property type="match status" value="1"/>
</dbReference>
<keyword evidence="2" id="KW-0378">Hydrolase</keyword>
<gene>
    <name evidence="5" type="ORF">M0812_13531</name>
</gene>
<dbReference type="Pfam" id="PF00929">
    <property type="entry name" value="RNase_T"/>
    <property type="match status" value="1"/>
</dbReference>
<protein>
    <submittedName>
        <fullName evidence="5">3'-5' exonuclease eri1-related</fullName>
    </submittedName>
</protein>
<dbReference type="Proteomes" id="UP001146793">
    <property type="component" value="Unassembled WGS sequence"/>
</dbReference>
<name>A0AAV7ZHP6_9EUKA</name>
<keyword evidence="3 5" id="KW-0269">Exonuclease</keyword>
<dbReference type="Gene3D" id="3.30.420.10">
    <property type="entry name" value="Ribonuclease H-like superfamily/Ribonuclease H"/>
    <property type="match status" value="1"/>
</dbReference>
<evidence type="ECO:0000256" key="3">
    <source>
        <dbReference type="ARBA" id="ARBA00022839"/>
    </source>
</evidence>
<evidence type="ECO:0000256" key="2">
    <source>
        <dbReference type="ARBA" id="ARBA00022801"/>
    </source>
</evidence>
<dbReference type="AlphaFoldDB" id="A0AAV7ZHP6"/>
<dbReference type="CDD" id="cd06133">
    <property type="entry name" value="ERI-1_3'hExo_like"/>
    <property type="match status" value="1"/>
</dbReference>
<dbReference type="InterPro" id="IPR012337">
    <property type="entry name" value="RNaseH-like_sf"/>
</dbReference>
<dbReference type="GO" id="GO:0003676">
    <property type="term" value="F:nucleic acid binding"/>
    <property type="evidence" value="ECO:0007669"/>
    <property type="project" value="InterPro"/>
</dbReference>
<dbReference type="InterPro" id="IPR013520">
    <property type="entry name" value="Ribonucl_H"/>
</dbReference>
<dbReference type="GO" id="GO:0000175">
    <property type="term" value="F:3'-5'-RNA exonuclease activity"/>
    <property type="evidence" value="ECO:0007669"/>
    <property type="project" value="InterPro"/>
</dbReference>
<evidence type="ECO:0000313" key="6">
    <source>
        <dbReference type="Proteomes" id="UP001146793"/>
    </source>
</evidence>
<dbReference type="InterPro" id="IPR036397">
    <property type="entry name" value="RNaseH_sf"/>
</dbReference>
<organism evidence="5 6">
    <name type="scientific">Anaeramoeba flamelloides</name>
    <dbReference type="NCBI Taxonomy" id="1746091"/>
    <lineage>
        <taxon>Eukaryota</taxon>
        <taxon>Metamonada</taxon>
        <taxon>Anaeramoebidae</taxon>
        <taxon>Anaeramoeba</taxon>
    </lineage>
</organism>
<evidence type="ECO:0000259" key="4">
    <source>
        <dbReference type="SMART" id="SM00479"/>
    </source>
</evidence>
<proteinExistence type="predicted"/>
<evidence type="ECO:0000313" key="5">
    <source>
        <dbReference type="EMBL" id="KAJ3441518.1"/>
    </source>
</evidence>
<accession>A0AAV7ZHP6</accession>
<feature type="domain" description="Exonuclease" evidence="4">
    <location>
        <begin position="5"/>
        <end position="195"/>
    </location>
</feature>
<dbReference type="PANTHER" id="PTHR23044:SF61">
    <property type="entry name" value="3'-5' EXORIBONUCLEASE 1-RELATED"/>
    <property type="match status" value="1"/>
</dbReference>
<keyword evidence="1" id="KW-0540">Nuclease</keyword>
<sequence length="281" mass="33284">MSVKYLVVIDFEATCGTKSSEKQPEIIEFPALVLNTETLVIEHKFHSYAKPTHQPVLDDFCINLTGIQQKTIDESENFDIVLQKFYSWLESISFINSSKEKTQDWIFLTVSDNDLKILITSQLICSQITQREEIFNQWIDLQKIFCWHYGYEKRKRLMHMLEYLEIRSEGSLHSGLDDSKNTAKIVVKMILDGAIFSKDDSTDWKPTKQWKKWDLLNKKLQKEQEELLKEKKNHNNEKFFWDTSKTIYQQNSDFQKHLSKIGKSTTQKDYFDDSDDDMFFI</sequence>
<evidence type="ECO:0000256" key="1">
    <source>
        <dbReference type="ARBA" id="ARBA00022722"/>
    </source>
</evidence>
<dbReference type="InterPro" id="IPR051274">
    <property type="entry name" value="3-5_Exoribonuclease"/>
</dbReference>